<feature type="region of interest" description="Disordered" evidence="2">
    <location>
        <begin position="892"/>
        <end position="984"/>
    </location>
</feature>
<dbReference type="Proteomes" id="UP001634394">
    <property type="component" value="Unassembled WGS sequence"/>
</dbReference>
<feature type="compositionally biased region" description="Acidic residues" evidence="2">
    <location>
        <begin position="546"/>
        <end position="561"/>
    </location>
</feature>
<dbReference type="AlphaFoldDB" id="A0ABD3T4M6"/>
<feature type="compositionally biased region" description="Basic and acidic residues" evidence="2">
    <location>
        <begin position="724"/>
        <end position="733"/>
    </location>
</feature>
<protein>
    <recommendedName>
        <fullName evidence="3">Cordon-bleu ubiquitin-like domain-containing protein</fullName>
    </recommendedName>
</protein>
<feature type="region of interest" description="Disordered" evidence="2">
    <location>
        <begin position="704"/>
        <end position="756"/>
    </location>
</feature>
<feature type="coiled-coil region" evidence="1">
    <location>
        <begin position="1105"/>
        <end position="1132"/>
    </location>
</feature>
<feature type="region of interest" description="Disordered" evidence="2">
    <location>
        <begin position="1"/>
        <end position="43"/>
    </location>
</feature>
<feature type="compositionally biased region" description="Polar residues" evidence="2">
    <location>
        <begin position="233"/>
        <end position="245"/>
    </location>
</feature>
<feature type="domain" description="Cordon-bleu ubiquitin-like" evidence="3">
    <location>
        <begin position="150"/>
        <end position="217"/>
    </location>
</feature>
<evidence type="ECO:0000256" key="1">
    <source>
        <dbReference type="SAM" id="Coils"/>
    </source>
</evidence>
<name>A0ABD3T4M6_SINWO</name>
<feature type="compositionally biased region" description="Basic and acidic residues" evidence="2">
    <location>
        <begin position="428"/>
        <end position="437"/>
    </location>
</feature>
<feature type="region of interest" description="Disordered" evidence="2">
    <location>
        <begin position="629"/>
        <end position="665"/>
    </location>
</feature>
<sequence length="1253" mass="139352">MSGSATSGGGQVKIPPSGVGGKKAMATNGRGHPPLTYNNEPADDENMNEVVEENVDLNVLMPDGATKLVTVDPNTPMMDLLVNLAASSRLNPSKHTLCVLSLDRKKMVDYKAHQTVGSLTTPENRTVFLKIVAKITEEEKKKSKSAQPFEMTYRFTINLPHGQKKVVRMSPKTPLSEIHQTICQERHFDPACYTFQLPQHPDQRLGLHLTLRDLDLKSNELDFVSLATLDGGKSTQGMPQSSAPHTSYMPDAGEKKSKRGFLSFLSKKDKKFKLPDVAMDINPGPAGGSQPVMRQKGTQQARPKTMIETSSSSKEFGRMDINLKGSTKMDIVKENVAPLQSVTKATVKKRPAPPPPQDKKAVAVPETVKVEITVESKIPHKDSPRRIEEISETKLPTWANKLHSRNSSDSSGYHELTLSGADSSPDNIKIDGDKFKGSFDSASIDSGEHLNGDSALKDMSPPRRRVYVQNKSPLPASVSTARKSTESDDLEEAGKKKKRAPLPPGSSSKVLSTSEKSLPTKPKSFDSSIHSSPTSQRTNVSAKKDEDEDDVHDSMEDVTAEFDNIIAEDEGMIMMEDTSIRSEDMDTERVRSLRPCSFFAPPPPTEPPPLDSEPVDYTFAISKWDRKDVGVGDDSTSLGPESAKSSPSSTRSRPESRTSLTSVNTLEDISMAFNLTIALAEEAWGLDGNSKSGDVLKEEMPEFRDKISKLSSDDDVLNSPKMSPHQESDKEPDSGSETSSVHEDIGEEEIKPLAIKKVEKVENEEYEAESSAEQEVSEITYNFMIDTIPPEFQNDEEPIDFVEFQDKEDNNVYPLTSSNDLGSPRRIPDLETQKEHGHSVTVRKLSGSDDGSSPREVKVKEPEYIIPVPKVELKREKEEFIISREDLINIDFTGPKKKKPQVPVRKIEEPDEGLSTSTKISYPYDQFDGTISENTVTTTYPEPDSYENEENHEHESDADADAEDDSVRNRCSELSFTPSSEGEMEHILEEKSISQIALPAVRRTMDRQSSEDKTSQNPSEPFLEQKLYSSSVKLVMSQSKQEVTSKPEIERSEIQSEPVAEGNGMDTYQLMATQHQLMKQQFEMWQAQLLNNQKLLSSLESNDQSQQLQLQIQIQQNMMMQLQENMQALTLQQQALPQTSSPNQSRRNSNLTQLITASSDIVNPEPSSLAPAIPKEPPAAPKPPPLPFAHAYQKDTQFSKAPDSKDTKPNRPKRYEPELDPREKLMIAIRSFPGRNNLKKVPIQKTKWTVHTQ</sequence>
<feature type="compositionally biased region" description="Basic and acidic residues" evidence="2">
    <location>
        <begin position="740"/>
        <end position="756"/>
    </location>
</feature>
<feature type="compositionally biased region" description="Basic and acidic residues" evidence="2">
    <location>
        <begin position="1202"/>
        <end position="1223"/>
    </location>
</feature>
<reference evidence="4 5" key="1">
    <citation type="submission" date="2024-11" db="EMBL/GenBank/DDBJ databases">
        <title>Chromosome-level genome assembly of the freshwater bivalve Anodonta woodiana.</title>
        <authorList>
            <person name="Chen X."/>
        </authorList>
    </citation>
    <scope>NUCLEOTIDE SEQUENCE [LARGE SCALE GENOMIC DNA]</scope>
    <source>
        <strain evidence="4">MN2024</strain>
        <tissue evidence="4">Gills</tissue>
    </source>
</reference>
<feature type="compositionally biased region" description="Basic and acidic residues" evidence="2">
    <location>
        <begin position="826"/>
        <end position="838"/>
    </location>
</feature>
<feature type="compositionally biased region" description="Polar residues" evidence="2">
    <location>
        <begin position="525"/>
        <end position="541"/>
    </location>
</feature>
<keyword evidence="5" id="KW-1185">Reference proteome</keyword>
<accession>A0ABD3T4M6</accession>
<feature type="compositionally biased region" description="Low complexity" evidence="2">
    <location>
        <begin position="637"/>
        <end position="662"/>
    </location>
</feature>
<proteinExistence type="predicted"/>
<evidence type="ECO:0000256" key="2">
    <source>
        <dbReference type="SAM" id="MobiDB-lite"/>
    </source>
</evidence>
<feature type="region of interest" description="Disordered" evidence="2">
    <location>
        <begin position="231"/>
        <end position="254"/>
    </location>
</feature>
<dbReference type="InterPro" id="IPR019025">
    <property type="entry name" value="Cordon-bleu_ubiquitin_domain"/>
</dbReference>
<comment type="caution">
    <text evidence="4">The sequence shown here is derived from an EMBL/GenBank/DDBJ whole genome shotgun (WGS) entry which is preliminary data.</text>
</comment>
<feature type="compositionally biased region" description="Pro residues" evidence="2">
    <location>
        <begin position="1174"/>
        <end position="1187"/>
    </location>
</feature>
<keyword evidence="1" id="KW-0175">Coiled coil</keyword>
<dbReference type="PANTHER" id="PTHR21557:SF2">
    <property type="entry name" value="CORDON-BLEU PROTEIN-LIKE 1"/>
    <property type="match status" value="1"/>
</dbReference>
<dbReference type="InterPro" id="IPR039895">
    <property type="entry name" value="COBL-like"/>
</dbReference>
<gene>
    <name evidence="4" type="ORF">ACJMK2_023386</name>
</gene>
<feature type="compositionally biased region" description="Basic and acidic residues" evidence="2">
    <location>
        <begin position="1003"/>
        <end position="1014"/>
    </location>
</feature>
<feature type="compositionally biased region" description="Gly residues" evidence="2">
    <location>
        <begin position="1"/>
        <end position="11"/>
    </location>
</feature>
<dbReference type="Gene3D" id="3.10.20.90">
    <property type="entry name" value="Phosphatidylinositol 3-kinase Catalytic Subunit, Chain A, domain 1"/>
    <property type="match status" value="1"/>
</dbReference>
<feature type="compositionally biased region" description="Polar residues" evidence="2">
    <location>
        <begin position="929"/>
        <end position="940"/>
    </location>
</feature>
<evidence type="ECO:0000259" key="3">
    <source>
        <dbReference type="Pfam" id="PF09469"/>
    </source>
</evidence>
<dbReference type="PANTHER" id="PTHR21557">
    <property type="entry name" value="CORDON-BLEU"/>
    <property type="match status" value="1"/>
</dbReference>
<feature type="region of interest" description="Disordered" evidence="2">
    <location>
        <begin position="401"/>
        <end position="561"/>
    </location>
</feature>
<dbReference type="Pfam" id="PF09469">
    <property type="entry name" value="Cobl"/>
    <property type="match status" value="1"/>
</dbReference>
<organism evidence="4 5">
    <name type="scientific">Sinanodonta woodiana</name>
    <name type="common">Chinese pond mussel</name>
    <name type="synonym">Anodonta woodiana</name>
    <dbReference type="NCBI Taxonomy" id="1069815"/>
    <lineage>
        <taxon>Eukaryota</taxon>
        <taxon>Metazoa</taxon>
        <taxon>Spiralia</taxon>
        <taxon>Lophotrochozoa</taxon>
        <taxon>Mollusca</taxon>
        <taxon>Bivalvia</taxon>
        <taxon>Autobranchia</taxon>
        <taxon>Heteroconchia</taxon>
        <taxon>Palaeoheterodonta</taxon>
        <taxon>Unionida</taxon>
        <taxon>Unionoidea</taxon>
        <taxon>Unionidae</taxon>
        <taxon>Unioninae</taxon>
        <taxon>Sinanodonta</taxon>
    </lineage>
</organism>
<dbReference type="EMBL" id="JBJQND010000019">
    <property type="protein sequence ID" value="KAL3831660.1"/>
    <property type="molecule type" value="Genomic_DNA"/>
</dbReference>
<feature type="region of interest" description="Disordered" evidence="2">
    <location>
        <begin position="807"/>
        <end position="858"/>
    </location>
</feature>
<feature type="region of interest" description="Disordered" evidence="2">
    <location>
        <begin position="998"/>
        <end position="1024"/>
    </location>
</feature>
<feature type="compositionally biased region" description="Polar residues" evidence="2">
    <location>
        <begin position="469"/>
        <end position="482"/>
    </location>
</feature>
<feature type="compositionally biased region" description="Low complexity" evidence="2">
    <location>
        <begin position="506"/>
        <end position="517"/>
    </location>
</feature>
<evidence type="ECO:0000313" key="5">
    <source>
        <dbReference type="Proteomes" id="UP001634394"/>
    </source>
</evidence>
<feature type="compositionally biased region" description="Polar residues" evidence="2">
    <location>
        <begin position="296"/>
        <end position="314"/>
    </location>
</feature>
<feature type="region of interest" description="Disordered" evidence="2">
    <location>
        <begin position="1160"/>
        <end position="1223"/>
    </location>
</feature>
<feature type="region of interest" description="Disordered" evidence="2">
    <location>
        <begin position="282"/>
        <end position="314"/>
    </location>
</feature>
<evidence type="ECO:0000313" key="4">
    <source>
        <dbReference type="EMBL" id="KAL3831660.1"/>
    </source>
</evidence>